<dbReference type="PRINTS" id="PR01186">
    <property type="entry name" value="INTEGRINB"/>
</dbReference>
<sequence length="460" mass="51220">MYTRFAMGMPGSETALEEMICHVLGDCLQDGCVAKLADDLNCGGETIDELAENWHRVLKCLQNSELRLSASKSIVCPCTANFLGWTLSEERISASQHKISTLASCKLPETVTGLTFLGAYKILGRVIPDCANLLVPLENAISGLQSKDAVKWTDDLVTHFRNAQSRLSADKAITLPMQSDELWIVTDGSVSKHGIGATIYAMRDGKLRLAGFFSTKLRKHKVTWLLCEVEALSIAAAIKHYSPYIIQSNHQTHLLTDSLVEHCIAQSGTYNCTGDSCGECTIKGPDCSWCRARNFGHDRCGTFTDLENRGCPADTIVRRKRSRVLRVEDRQKSDNTFVDRVFHDDVTIKGLLKELNDKPLIVESEDDDQYNNFTIAYKVAKNFPLDLYVISDPSLSMQNFRKKLQELVDDLGIELNPIYKDCVTTVQNPEYGGSKEVLNGENKFGGSKENIFAEKSLKQD</sequence>
<gene>
    <name evidence="5" type="ORF">FSP39_002682</name>
</gene>
<dbReference type="EMBL" id="VSWD01000001">
    <property type="protein sequence ID" value="KAK3108175.1"/>
    <property type="molecule type" value="Genomic_DNA"/>
</dbReference>
<evidence type="ECO:0000313" key="5">
    <source>
        <dbReference type="EMBL" id="KAK3108175.1"/>
    </source>
</evidence>
<dbReference type="SUPFAM" id="SSF56672">
    <property type="entry name" value="DNA/RNA polymerases"/>
    <property type="match status" value="1"/>
</dbReference>
<organism evidence="5 6">
    <name type="scientific">Pinctada imbricata</name>
    <name type="common">Atlantic pearl-oyster</name>
    <name type="synonym">Pinctada martensii</name>
    <dbReference type="NCBI Taxonomy" id="66713"/>
    <lineage>
        <taxon>Eukaryota</taxon>
        <taxon>Metazoa</taxon>
        <taxon>Spiralia</taxon>
        <taxon>Lophotrochozoa</taxon>
        <taxon>Mollusca</taxon>
        <taxon>Bivalvia</taxon>
        <taxon>Autobranchia</taxon>
        <taxon>Pteriomorphia</taxon>
        <taxon>Pterioida</taxon>
        <taxon>Pterioidea</taxon>
        <taxon>Pteriidae</taxon>
        <taxon>Pinctada</taxon>
    </lineage>
</organism>
<comment type="caution">
    <text evidence="5">The sequence shown here is derived from an EMBL/GenBank/DDBJ whole genome shotgun (WGS) entry which is preliminary data.</text>
</comment>
<dbReference type="Gene3D" id="3.30.70.270">
    <property type="match status" value="1"/>
</dbReference>
<evidence type="ECO:0008006" key="7">
    <source>
        <dbReference type="Google" id="ProtNLM"/>
    </source>
</evidence>
<dbReference type="InterPro" id="IPR033760">
    <property type="entry name" value="Integrin_beta_N"/>
</dbReference>
<proteinExistence type="predicted"/>
<name>A0AA89C6C9_PINIB</name>
<reference evidence="5" key="1">
    <citation type="submission" date="2019-08" db="EMBL/GenBank/DDBJ databases">
        <title>The improved chromosome-level genome for the pearl oyster Pinctada fucata martensii using PacBio sequencing and Hi-C.</title>
        <authorList>
            <person name="Zheng Z."/>
        </authorList>
    </citation>
    <scope>NUCLEOTIDE SEQUENCE</scope>
    <source>
        <strain evidence="5">ZZ-2019</strain>
        <tissue evidence="5">Adductor muscle</tissue>
    </source>
</reference>
<dbReference type="Pfam" id="PF17919">
    <property type="entry name" value="RT_RNaseH_2"/>
    <property type="match status" value="1"/>
</dbReference>
<dbReference type="InterPro" id="IPR043128">
    <property type="entry name" value="Rev_trsase/Diguanyl_cyclase"/>
</dbReference>
<accession>A0AA89C6C9</accession>
<feature type="domain" description="Integrin beta N-terminal" evidence="3">
    <location>
        <begin position="273"/>
        <end position="312"/>
    </location>
</feature>
<dbReference type="InterPro" id="IPR015812">
    <property type="entry name" value="Integrin_bsu"/>
</dbReference>
<dbReference type="Gene3D" id="3.30.1680.10">
    <property type="entry name" value="ligand-binding face of the semaphorins, domain 2"/>
    <property type="match status" value="1"/>
</dbReference>
<keyword evidence="2" id="KW-0325">Glycoprotein</keyword>
<dbReference type="PANTHER" id="PTHR33064">
    <property type="entry name" value="POL PROTEIN"/>
    <property type="match status" value="1"/>
</dbReference>
<protein>
    <recommendedName>
        <fullName evidence="7">Reverse transcriptase/retrotransposon-derived protein RNase H-like domain-containing protein</fullName>
    </recommendedName>
</protein>
<evidence type="ECO:0000259" key="3">
    <source>
        <dbReference type="Pfam" id="PF17205"/>
    </source>
</evidence>
<evidence type="ECO:0000313" key="6">
    <source>
        <dbReference type="Proteomes" id="UP001186944"/>
    </source>
</evidence>
<feature type="domain" description="Reverse transcriptase/retrotransposon-derived protein RNase H-like" evidence="4">
    <location>
        <begin position="152"/>
        <end position="248"/>
    </location>
</feature>
<keyword evidence="6" id="KW-1185">Reference proteome</keyword>
<dbReference type="Pfam" id="PF17205">
    <property type="entry name" value="PSI_integrin"/>
    <property type="match status" value="1"/>
</dbReference>
<dbReference type="InterPro" id="IPR041577">
    <property type="entry name" value="RT_RNaseH_2"/>
</dbReference>
<dbReference type="Proteomes" id="UP001186944">
    <property type="component" value="Unassembled WGS sequence"/>
</dbReference>
<evidence type="ECO:0000256" key="2">
    <source>
        <dbReference type="ARBA" id="ARBA00023180"/>
    </source>
</evidence>
<keyword evidence="1" id="KW-1015">Disulfide bond</keyword>
<dbReference type="AlphaFoldDB" id="A0AA89C6C9"/>
<dbReference type="InterPro" id="IPR051320">
    <property type="entry name" value="Viral_Replic_Matur_Polypro"/>
</dbReference>
<evidence type="ECO:0000256" key="1">
    <source>
        <dbReference type="ARBA" id="ARBA00023157"/>
    </source>
</evidence>
<evidence type="ECO:0000259" key="4">
    <source>
        <dbReference type="Pfam" id="PF17919"/>
    </source>
</evidence>
<dbReference type="PANTHER" id="PTHR33064:SF37">
    <property type="entry name" value="RIBONUCLEASE H"/>
    <property type="match status" value="1"/>
</dbReference>
<dbReference type="SUPFAM" id="SSF103575">
    <property type="entry name" value="Plexin repeat"/>
    <property type="match status" value="1"/>
</dbReference>
<dbReference type="InterPro" id="IPR043502">
    <property type="entry name" value="DNA/RNA_pol_sf"/>
</dbReference>